<reference evidence="5" key="4">
    <citation type="journal article" date="2022" name="Microb. Genom.">
        <title>A global pangenome for the wheat fungal pathogen Pyrenophora tritici-repentis and prediction of effector protein structural homology.</title>
        <authorList>
            <person name="Moolhuijzen P.M."/>
            <person name="See P.T."/>
            <person name="Shi G."/>
            <person name="Powell H.R."/>
            <person name="Cockram J."/>
            <person name="Jorgensen L.N."/>
            <person name="Benslimane H."/>
            <person name="Strelkov S.E."/>
            <person name="Turner J."/>
            <person name="Liu Z."/>
            <person name="Moffat C.S."/>
        </authorList>
    </citation>
    <scope>NUCLEOTIDE SEQUENCE [LARGE SCALE GENOMIC DNA]</scope>
</reference>
<comment type="caution">
    <text evidence="2">The sequence shown here is derived from an EMBL/GenBank/DDBJ whole genome shotgun (WGS) entry which is preliminary data.</text>
</comment>
<protein>
    <submittedName>
        <fullName evidence="2">Uncharacterized protein</fullName>
    </submittedName>
</protein>
<evidence type="ECO:0000313" key="2">
    <source>
        <dbReference type="EMBL" id="KAF7570030.1"/>
    </source>
</evidence>
<dbReference type="EMBL" id="NRDI02000018">
    <property type="protein sequence ID" value="KAI1509918.1"/>
    <property type="molecule type" value="Genomic_DNA"/>
</dbReference>
<proteinExistence type="predicted"/>
<reference evidence="2" key="1">
    <citation type="journal article" date="2018" name="BMC Genomics">
        <title>Comparative genomics of the wheat fungal pathogen Pyrenophora tritici-repentis reveals chromosomal variations and genome plasticity.</title>
        <authorList>
            <person name="Moolhuijzen P."/>
            <person name="See P.T."/>
            <person name="Hane J.K."/>
            <person name="Shi G."/>
            <person name="Liu Z."/>
            <person name="Oliver R.P."/>
            <person name="Moffat C.S."/>
        </authorList>
    </citation>
    <scope>NUCLEOTIDE SEQUENCE [LARGE SCALE GENOMIC DNA]</scope>
    <source>
        <strain evidence="2">M4</strain>
    </source>
</reference>
<dbReference type="Proteomes" id="UP000249757">
    <property type="component" value="Unassembled WGS sequence"/>
</dbReference>
<feature type="region of interest" description="Disordered" evidence="1">
    <location>
        <begin position="1"/>
        <end position="28"/>
    </location>
</feature>
<reference evidence="3" key="3">
    <citation type="journal article" date="2022" name="bioRxiv">
        <title>A global pangenome for the wheat fungal pathogen Pyrenophora tritici-repentis and prediction of effector protein structural homology.</title>
        <authorList>
            <person name="Moolhuijzen P."/>
            <person name="See P.T."/>
            <person name="Shi G."/>
            <person name="Powell H.R."/>
            <person name="Cockram J."/>
            <person name="Jorgensen L.N."/>
            <person name="Benslimane H."/>
            <person name="Strelkov S.E."/>
            <person name="Turner J."/>
            <person name="Liu Z."/>
            <person name="Moffat C.S."/>
        </authorList>
    </citation>
    <scope>NUCLEOTIDE SEQUENCE</scope>
    <source>
        <strain evidence="3">86-124</strain>
    </source>
</reference>
<evidence type="ECO:0000313" key="5">
    <source>
        <dbReference type="Proteomes" id="UP000249757"/>
    </source>
</evidence>
<evidence type="ECO:0000256" key="1">
    <source>
        <dbReference type="SAM" id="MobiDB-lite"/>
    </source>
</evidence>
<evidence type="ECO:0000313" key="4">
    <source>
        <dbReference type="Proteomes" id="UP000245464"/>
    </source>
</evidence>
<evidence type="ECO:0000313" key="3">
    <source>
        <dbReference type="EMBL" id="KAI1509918.1"/>
    </source>
</evidence>
<gene>
    <name evidence="3" type="ORF">Ptr86124_010956</name>
    <name evidence="2" type="ORF">PtrM4_100320</name>
</gene>
<accession>A0A317A387</accession>
<organism evidence="2 4">
    <name type="scientific">Pyrenophora tritici-repentis</name>
    <dbReference type="NCBI Taxonomy" id="45151"/>
    <lineage>
        <taxon>Eukaryota</taxon>
        <taxon>Fungi</taxon>
        <taxon>Dikarya</taxon>
        <taxon>Ascomycota</taxon>
        <taxon>Pezizomycotina</taxon>
        <taxon>Dothideomycetes</taxon>
        <taxon>Pleosporomycetidae</taxon>
        <taxon>Pleosporales</taxon>
        <taxon>Pleosporineae</taxon>
        <taxon>Pleosporaceae</taxon>
        <taxon>Pyrenophora</taxon>
    </lineage>
</organism>
<reference evidence="3" key="2">
    <citation type="submission" date="2021-05" db="EMBL/GenBank/DDBJ databases">
        <authorList>
            <person name="Moolhuijzen P.M."/>
            <person name="Moffat C.S."/>
        </authorList>
    </citation>
    <scope>NUCLEOTIDE SEQUENCE</scope>
    <source>
        <strain evidence="3">86-124</strain>
    </source>
</reference>
<dbReference type="OrthoDB" id="3789307at2759"/>
<name>A0A317A387_9PLEO</name>
<keyword evidence="5" id="KW-1185">Reference proteome</keyword>
<dbReference type="Proteomes" id="UP000245464">
    <property type="component" value="Chromosome 5"/>
</dbReference>
<dbReference type="EMBL" id="NQIK02000005">
    <property type="protein sequence ID" value="KAF7570030.1"/>
    <property type="molecule type" value="Genomic_DNA"/>
</dbReference>
<dbReference type="AlphaFoldDB" id="A0A317A387"/>
<sequence length="416" mass="47478">MESRPKPSNRPSSRDTTDEPLAEPAEPTSFLHNHIASLQQPCERIDSLNPASPVDCEPDIAQESWPLGPREFVTRGHDYQLPPDLPTCSDLITRMLLDILIFSYHIEDYNLQQGLQECRPPLLIKGIHAERASLLSTRELHIVHKYSEAVNNVCENVARNCQSLLSDYDRAFIVSFVMQPARQLGIDPAYLLEQLLAFRIHMCRVENRKKTLLHAKSTSLWTRGLILLHSKWTLGKSQRLLACRLVSDDIAVTQLGERICERLRLVLGQAIKDFSEKHCKFGMGNVKREVYADSVPTALVHELNSWEASYRKKNRIIRERTQRMIAPPDSELPRRNSPIVERAKSTRNLYSIYEHDEVPQRPRSSLGIRTSSVPLPDLSQRFKSAELGLDPLSRLSGWKIPAHPETEAFEQHANVI</sequence>